<dbReference type="PANTHER" id="PTHR35580">
    <property type="entry name" value="CELL SURFACE GLYCOPROTEIN (S-LAYER PROTEIN)-LIKE PROTEIN"/>
    <property type="match status" value="1"/>
</dbReference>
<dbReference type="SUPFAM" id="SSF63829">
    <property type="entry name" value="Calcium-dependent phosphotriesterase"/>
    <property type="match status" value="1"/>
</dbReference>
<evidence type="ECO:0000256" key="1">
    <source>
        <dbReference type="SAM" id="SignalP"/>
    </source>
</evidence>
<evidence type="ECO:0000313" key="2">
    <source>
        <dbReference type="EMBL" id="RSK46211.1"/>
    </source>
</evidence>
<keyword evidence="3" id="KW-1185">Reference proteome</keyword>
<feature type="chain" id="PRO_5018654681" description="T9SS C-terminal target domain-containing protein" evidence="1">
    <location>
        <begin position="36"/>
        <end position="575"/>
    </location>
</feature>
<dbReference type="Gene3D" id="2.80.10.50">
    <property type="match status" value="2"/>
</dbReference>
<dbReference type="OrthoDB" id="610424at2"/>
<evidence type="ECO:0008006" key="4">
    <source>
        <dbReference type="Google" id="ProtNLM"/>
    </source>
</evidence>
<dbReference type="Pfam" id="PF06739">
    <property type="entry name" value="SBBP"/>
    <property type="match status" value="2"/>
</dbReference>
<dbReference type="PANTHER" id="PTHR35580:SF1">
    <property type="entry name" value="PHYTASE-LIKE DOMAIN-CONTAINING PROTEIN"/>
    <property type="match status" value="1"/>
</dbReference>
<accession>A0A3R9NFV9</accession>
<dbReference type="Proteomes" id="UP000270291">
    <property type="component" value="Unassembled WGS sequence"/>
</dbReference>
<keyword evidence="1" id="KW-0732">Signal</keyword>
<dbReference type="AlphaFoldDB" id="A0A3R9NFV9"/>
<evidence type="ECO:0000313" key="3">
    <source>
        <dbReference type="Proteomes" id="UP000270291"/>
    </source>
</evidence>
<comment type="caution">
    <text evidence="2">The sequence shown here is derived from an EMBL/GenBank/DDBJ whole genome shotgun (WGS) entry which is preliminary data.</text>
</comment>
<feature type="signal peptide" evidence="1">
    <location>
        <begin position="1"/>
        <end position="35"/>
    </location>
</feature>
<proteinExistence type="predicted"/>
<dbReference type="InterPro" id="IPR052918">
    <property type="entry name" value="Motility_Chemotaxis_Reg"/>
</dbReference>
<name>A0A3R9NFV9_9BACT</name>
<dbReference type="EMBL" id="RWIU01000001">
    <property type="protein sequence ID" value="RSK46211.1"/>
    <property type="molecule type" value="Genomic_DNA"/>
</dbReference>
<organism evidence="2 3">
    <name type="scientific">Hymenobacter perfusus</name>
    <dbReference type="NCBI Taxonomy" id="1236770"/>
    <lineage>
        <taxon>Bacteria</taxon>
        <taxon>Pseudomonadati</taxon>
        <taxon>Bacteroidota</taxon>
        <taxon>Cytophagia</taxon>
        <taxon>Cytophagales</taxon>
        <taxon>Hymenobacteraceae</taxon>
        <taxon>Hymenobacter</taxon>
    </lineage>
</organism>
<reference evidence="2 3" key="1">
    <citation type="submission" date="2018-12" db="EMBL/GenBank/DDBJ databases">
        <authorList>
            <person name="Feng G."/>
            <person name="Zhu H."/>
        </authorList>
    </citation>
    <scope>NUCLEOTIDE SEQUENCE [LARGE SCALE GENOMIC DNA]</scope>
    <source>
        <strain evidence="2 3">LMG 26000</strain>
    </source>
</reference>
<protein>
    <recommendedName>
        <fullName evidence="4">T9SS C-terminal target domain-containing protein</fullName>
    </recommendedName>
</protein>
<dbReference type="InterPro" id="IPR010620">
    <property type="entry name" value="SBBP_repeat"/>
</dbReference>
<sequence length="575" mass="60397">MITPFTALPTFHSYFPAMKTLFLFLLLLSSYSASAQANWQWVNQLTSSGAAVSARSITTDAAGNSYVTGSFAGRAIFGSTTLISRGQTDIFLVKYNPGGRAMWAVQLGGDPAVGNAYYPPSANSNDVALDGAGNVYLVGNFTGNLAYGNGRTLPSFSEGFQTAFIAKVNARGQVQWAKRFGIGQYSCYAYALATDAAGNSYVTGQSDYGQIQFDNIVTTGSRRVMFVARYTTSGTVAWAKSSTNFSSFGASGNDIALDKRGNCYVGGFFNNDMTLDGTALTTVGADSYLARFVAASGSLQWLKKGGGSGTPNANNNVHISTLDTDRQGNIYVAGDFSGTTSVGGQPLAGTGPEQPDIFLARYSPVGTVQWAKTTGTSTTEYSTQLVTDADGYCTLVGRRLNASYEPQLLLHSFQPNGDLYYSDVIGTSGSCTGTSVAQDANGLLYVTGNLSGTASFGSTTLQTATRTDGFVGRLRIRVPQSGNNGGGKPTVEVFPNPVRGRLVTSLTWDKAGLLVTGKALLTNAMGCPVAARPLLATSATQSQAVFDCSALPTGLYVLYLATANGTFYTRGVEVR</sequence>
<gene>
    <name evidence="2" type="ORF">EI293_03305</name>
</gene>